<accession>A0A7C9JML5</accession>
<dbReference type="GO" id="GO:0009073">
    <property type="term" value="P:aromatic amino acid family biosynthetic process"/>
    <property type="evidence" value="ECO:0007669"/>
    <property type="project" value="UniProtKB-KW"/>
</dbReference>
<name>A0A7C9JML5_9BACT</name>
<reference evidence="5" key="1">
    <citation type="submission" date="2018-08" db="EMBL/GenBank/DDBJ databases">
        <title>Murine metabolic-syndrome-specific gut microbial biobank.</title>
        <authorList>
            <person name="Liu C."/>
        </authorList>
    </citation>
    <scope>NUCLEOTIDE SEQUENCE [LARGE SCALE GENOMIC DNA]</scope>
    <source>
        <strain evidence="5">Z82</strain>
    </source>
</reference>
<dbReference type="InterPro" id="IPR046346">
    <property type="entry name" value="Aminoacid_DH-like_N_sf"/>
</dbReference>
<dbReference type="PANTHER" id="PTHR21089:SF1">
    <property type="entry name" value="BIFUNCTIONAL 3-DEHYDROQUINATE DEHYDRATASE_SHIKIMATE DEHYDROGENASE, CHLOROPLASTIC"/>
    <property type="match status" value="1"/>
</dbReference>
<sequence length="312" mass="32918">MSESGTGQQLFVLGHPVAHSKSPALHNALYRAMGLSWEYGLADLPTPADAQEFLAARRFLGVNVTMPYKPVALAEADAKASSAKLALGANVLAVKDGRLVAYNTDGHGCVMALERTGFRFEGASVVVCGTGPTSLSILHACAVAGAQDVVLLSRSKDRAQSELQGYADRLEHLARAASALPTAALGRERYARLLKDVRFRFGAYDTSRQALEGADLIVNATPLGMGEDDPAPFDTALLHGDQTVLQAVYGHGTSALERAARQVGAAFFDGRGMLVGQAVATARILFDLNEVPCDLSDGQIFDIMAQGAGFDL</sequence>
<evidence type="ECO:0000259" key="4">
    <source>
        <dbReference type="Pfam" id="PF08501"/>
    </source>
</evidence>
<proteinExistence type="predicted"/>
<dbReference type="GO" id="GO:0050661">
    <property type="term" value="F:NADP binding"/>
    <property type="evidence" value="ECO:0007669"/>
    <property type="project" value="TreeGrafter"/>
</dbReference>
<dbReference type="CDD" id="cd01065">
    <property type="entry name" value="NAD_bind_Shikimate_DH"/>
    <property type="match status" value="1"/>
</dbReference>
<dbReference type="SUPFAM" id="SSF51735">
    <property type="entry name" value="NAD(P)-binding Rossmann-fold domains"/>
    <property type="match status" value="1"/>
</dbReference>
<dbReference type="InterPro" id="IPR036291">
    <property type="entry name" value="NAD(P)-bd_dom_sf"/>
</dbReference>
<comment type="pathway">
    <text evidence="1">Metabolic intermediate biosynthesis; chorismate biosynthesis; chorismate from D-erythrose 4-phosphate and phosphoenolpyruvate: step 4/7.</text>
</comment>
<dbReference type="InterPro" id="IPR022893">
    <property type="entry name" value="Shikimate_DH_fam"/>
</dbReference>
<dbReference type="Gene3D" id="3.40.50.720">
    <property type="entry name" value="NAD(P)-binding Rossmann-like Domain"/>
    <property type="match status" value="1"/>
</dbReference>
<dbReference type="Gene3D" id="3.40.50.10860">
    <property type="entry name" value="Leucine Dehydrogenase, chain A, domain 1"/>
    <property type="match status" value="1"/>
</dbReference>
<dbReference type="GO" id="GO:0004764">
    <property type="term" value="F:shikimate 3-dehydrogenase (NADP+) activity"/>
    <property type="evidence" value="ECO:0007669"/>
    <property type="project" value="InterPro"/>
</dbReference>
<dbReference type="GO" id="GO:0009423">
    <property type="term" value="P:chorismate biosynthetic process"/>
    <property type="evidence" value="ECO:0007669"/>
    <property type="project" value="TreeGrafter"/>
</dbReference>
<dbReference type="EMBL" id="QWKH01000010">
    <property type="protein sequence ID" value="NBI33978.1"/>
    <property type="molecule type" value="Genomic_DNA"/>
</dbReference>
<evidence type="ECO:0000256" key="3">
    <source>
        <dbReference type="ARBA" id="ARBA00023141"/>
    </source>
</evidence>
<dbReference type="PANTHER" id="PTHR21089">
    <property type="entry name" value="SHIKIMATE DEHYDROGENASE"/>
    <property type="match status" value="1"/>
</dbReference>
<dbReference type="GO" id="GO:0019632">
    <property type="term" value="P:shikimate metabolic process"/>
    <property type="evidence" value="ECO:0007669"/>
    <property type="project" value="TreeGrafter"/>
</dbReference>
<dbReference type="AlphaFoldDB" id="A0A7C9JML5"/>
<evidence type="ECO:0000313" key="5">
    <source>
        <dbReference type="EMBL" id="NBI33978.1"/>
    </source>
</evidence>
<dbReference type="GO" id="GO:0005829">
    <property type="term" value="C:cytosol"/>
    <property type="evidence" value="ECO:0007669"/>
    <property type="project" value="TreeGrafter"/>
</dbReference>
<feature type="domain" description="Shikimate dehydrogenase substrate binding N-terminal" evidence="4">
    <location>
        <begin position="12"/>
        <end position="91"/>
    </location>
</feature>
<keyword evidence="2" id="KW-0560">Oxidoreductase</keyword>
<dbReference type="SUPFAM" id="SSF53223">
    <property type="entry name" value="Aminoacid dehydrogenase-like, N-terminal domain"/>
    <property type="match status" value="1"/>
</dbReference>
<dbReference type="Pfam" id="PF08501">
    <property type="entry name" value="Shikimate_dh_N"/>
    <property type="match status" value="1"/>
</dbReference>
<evidence type="ECO:0000256" key="1">
    <source>
        <dbReference type="ARBA" id="ARBA00004871"/>
    </source>
</evidence>
<dbReference type="InterPro" id="IPR013708">
    <property type="entry name" value="Shikimate_DH-bd_N"/>
</dbReference>
<keyword evidence="3" id="KW-0057">Aromatic amino acid biosynthesis</keyword>
<evidence type="ECO:0000256" key="2">
    <source>
        <dbReference type="ARBA" id="ARBA00023002"/>
    </source>
</evidence>
<gene>
    <name evidence="5" type="ORF">D1639_02790</name>
</gene>
<comment type="caution">
    <text evidence="5">The sequence shown here is derived from an EMBL/GenBank/DDBJ whole genome shotgun (WGS) entry which is preliminary data.</text>
</comment>
<organism evidence="5">
    <name type="scientific">Muribaculaceae bacterium Z82</name>
    <dbReference type="NCBI Taxonomy" id="2304548"/>
    <lineage>
        <taxon>Bacteria</taxon>
        <taxon>Pseudomonadati</taxon>
        <taxon>Bacteroidota</taxon>
        <taxon>Bacteroidia</taxon>
        <taxon>Bacteroidales</taxon>
        <taxon>Muribaculaceae</taxon>
    </lineage>
</organism>
<protein>
    <submittedName>
        <fullName evidence="5">Shikimate dehydrogenase</fullName>
    </submittedName>
</protein>
<keyword evidence="3" id="KW-0028">Amino-acid biosynthesis</keyword>